<dbReference type="NCBIfam" id="TIGR00912">
    <property type="entry name" value="2A0309"/>
    <property type="match status" value="1"/>
</dbReference>
<evidence type="ECO:0000256" key="3">
    <source>
        <dbReference type="ARBA" id="ARBA00022448"/>
    </source>
</evidence>
<protein>
    <submittedName>
        <fullName evidence="9">Spore germination protein</fullName>
    </submittedName>
</protein>
<keyword evidence="4" id="KW-0309">Germination</keyword>
<feature type="transmembrane region" description="Helical" evidence="8">
    <location>
        <begin position="284"/>
        <end position="301"/>
    </location>
</feature>
<name>A0A068LWF5_BACMM</name>
<dbReference type="InterPro" id="IPR004761">
    <property type="entry name" value="Spore_GerAB"/>
</dbReference>
<evidence type="ECO:0000256" key="2">
    <source>
        <dbReference type="ARBA" id="ARBA00007998"/>
    </source>
</evidence>
<reference evidence="9 10" key="1">
    <citation type="journal article" date="2015" name="BMC Genomics">
        <title>Transcriptome analysis of thermophilic methylotrophic Bacillus methanolicus MGA3 using RNA-sequencing provides detailed insights into its previously uncharted transcriptional landscape.</title>
        <authorList>
            <person name="Irla M."/>
            <person name="Neshat A."/>
            <person name="Brautaset T."/>
            <person name="Ruckert C."/>
            <person name="Kalinowski J."/>
            <person name="Wendisch V.F."/>
        </authorList>
    </citation>
    <scope>NUCLEOTIDE SEQUENCE [LARGE SCALE GENOMIC DNA]</scope>
    <source>
        <strain evidence="10">MGA3 / ATCC 53907</strain>
    </source>
</reference>
<feature type="transmembrane region" description="Helical" evidence="8">
    <location>
        <begin position="24"/>
        <end position="43"/>
    </location>
</feature>
<feature type="transmembrane region" description="Helical" evidence="8">
    <location>
        <begin position="313"/>
        <end position="336"/>
    </location>
</feature>
<evidence type="ECO:0000256" key="5">
    <source>
        <dbReference type="ARBA" id="ARBA00022692"/>
    </source>
</evidence>
<dbReference type="Proteomes" id="UP000027602">
    <property type="component" value="Chromosome"/>
</dbReference>
<dbReference type="PANTHER" id="PTHR34975">
    <property type="entry name" value="SPORE GERMINATION PROTEIN A2"/>
    <property type="match status" value="1"/>
</dbReference>
<dbReference type="AlphaFoldDB" id="A0A068LWF5"/>
<dbReference type="GO" id="GO:0009847">
    <property type="term" value="P:spore germination"/>
    <property type="evidence" value="ECO:0007669"/>
    <property type="project" value="InterPro"/>
</dbReference>
<evidence type="ECO:0000256" key="7">
    <source>
        <dbReference type="ARBA" id="ARBA00023136"/>
    </source>
</evidence>
<evidence type="ECO:0000256" key="6">
    <source>
        <dbReference type="ARBA" id="ARBA00022989"/>
    </source>
</evidence>
<feature type="transmembrane region" description="Helical" evidence="8">
    <location>
        <begin position="100"/>
        <end position="118"/>
    </location>
</feature>
<keyword evidence="10" id="KW-1185">Reference proteome</keyword>
<feature type="transmembrane region" description="Helical" evidence="8">
    <location>
        <begin position="250"/>
        <end position="272"/>
    </location>
</feature>
<comment type="subcellular location">
    <subcellularLocation>
        <location evidence="1">Membrane</location>
        <topology evidence="1">Multi-pass membrane protein</topology>
    </subcellularLocation>
</comment>
<dbReference type="PANTHER" id="PTHR34975:SF2">
    <property type="entry name" value="SPORE GERMINATION PROTEIN A2"/>
    <property type="match status" value="1"/>
</dbReference>
<keyword evidence="5 8" id="KW-0812">Transmembrane</keyword>
<evidence type="ECO:0000256" key="4">
    <source>
        <dbReference type="ARBA" id="ARBA00022544"/>
    </source>
</evidence>
<comment type="similarity">
    <text evidence="2">Belongs to the amino acid-polyamine-organocation (APC) superfamily. Spore germination protein (SGP) (TC 2.A.3.9) family.</text>
</comment>
<sequence length="342" mass="39168">MAMQIGIGILGYQQFIAEGAGYDAWISVLITGLSLHVILWMIYKICETVNGDIVSAHTYVFGNILGKAISSLIILYYSAYAITVLRSYVEIIQVWMFHEMSTFLFSLGIILLVIYIIFGGFRTIVGIAFFSIVIPSYLIFIFLFSLKYSNFNNLLPIFDHSLKEFAISAKNMSLSYLGFEVVLYCYPFIKEPEKSKKWAHLGVLLTTLLYTGLAVLTFAFFSEEMLRRTIWPTFQMWRVAELPFVERLEYIGIATWLLIILPNICLAIWISSRLIKRIVNLKQKISVLLIAIVCLIVSVTFQTREEIKLLDGYISKAGFWFSYVYIPLLFMSVLIAKKVKGK</sequence>
<dbReference type="GO" id="GO:0016020">
    <property type="term" value="C:membrane"/>
    <property type="evidence" value="ECO:0007669"/>
    <property type="project" value="UniProtKB-SubCell"/>
</dbReference>
<dbReference type="Gene3D" id="1.20.1740.10">
    <property type="entry name" value="Amino acid/polyamine transporter I"/>
    <property type="match status" value="1"/>
</dbReference>
<proteinExistence type="inferred from homology"/>
<keyword evidence="7 8" id="KW-0472">Membrane</keyword>
<dbReference type="Pfam" id="PF03845">
    <property type="entry name" value="Spore_permease"/>
    <property type="match status" value="1"/>
</dbReference>
<dbReference type="HOGENOM" id="CLU_047547_0_0_9"/>
<organism evidence="9 10">
    <name type="scientific">Bacillus methanolicus (strain MGA3 / ATCC 53907)</name>
    <dbReference type="NCBI Taxonomy" id="796606"/>
    <lineage>
        <taxon>Bacteria</taxon>
        <taxon>Bacillati</taxon>
        <taxon>Bacillota</taxon>
        <taxon>Bacilli</taxon>
        <taxon>Bacillales</taxon>
        <taxon>Bacillaceae</taxon>
        <taxon>Bacillus</taxon>
    </lineage>
</organism>
<keyword evidence="3" id="KW-0813">Transport</keyword>
<dbReference type="KEGG" id="bmet:BMMGA3_14475"/>
<feature type="transmembrane region" description="Helical" evidence="8">
    <location>
        <begin position="64"/>
        <end position="88"/>
    </location>
</feature>
<evidence type="ECO:0000256" key="1">
    <source>
        <dbReference type="ARBA" id="ARBA00004141"/>
    </source>
</evidence>
<dbReference type="eggNOG" id="COG0814">
    <property type="taxonomic scope" value="Bacteria"/>
</dbReference>
<accession>A0A068LWF5</accession>
<gene>
    <name evidence="9" type="ORF">BMMGA3_14475</name>
</gene>
<keyword evidence="6 8" id="KW-1133">Transmembrane helix</keyword>
<evidence type="ECO:0000256" key="8">
    <source>
        <dbReference type="SAM" id="Phobius"/>
    </source>
</evidence>
<dbReference type="STRING" id="796606.BMMGA3_14475"/>
<feature type="transmembrane region" description="Helical" evidence="8">
    <location>
        <begin position="198"/>
        <end position="221"/>
    </location>
</feature>
<feature type="transmembrane region" description="Helical" evidence="8">
    <location>
        <begin position="125"/>
        <end position="145"/>
    </location>
</feature>
<evidence type="ECO:0000313" key="9">
    <source>
        <dbReference type="EMBL" id="AIE61253.1"/>
    </source>
</evidence>
<dbReference type="EMBL" id="CP007739">
    <property type="protein sequence ID" value="AIE61253.1"/>
    <property type="molecule type" value="Genomic_DNA"/>
</dbReference>
<evidence type="ECO:0000313" key="10">
    <source>
        <dbReference type="Proteomes" id="UP000027602"/>
    </source>
</evidence>